<name>A0A6J8EWR5_MYTCO</name>
<dbReference type="EMBL" id="CACVKT020009980">
    <property type="protein sequence ID" value="CAC5424243.1"/>
    <property type="molecule type" value="Genomic_DNA"/>
</dbReference>
<evidence type="ECO:0000313" key="1">
    <source>
        <dbReference type="EMBL" id="CAC5424243.1"/>
    </source>
</evidence>
<proteinExistence type="predicted"/>
<keyword evidence="2" id="KW-1185">Reference proteome</keyword>
<dbReference type="Proteomes" id="UP000507470">
    <property type="component" value="Unassembled WGS sequence"/>
</dbReference>
<dbReference type="OrthoDB" id="447743at2759"/>
<sequence length="155" mass="17643">MNPIAKSVKNPVGPLISSGIRQPPIRAFMDGMTVTTITVIKGRWTLEELGGMISWATMKFKPNTSRSFVVRKGKVRDNTLELAREKIPTVRDEPVKSFGKKFDTTLTDSENTKEIQKQLVDWLSKKDKSGLPGRYKTWMYQHGVLPRILWPVIDI</sequence>
<organism evidence="1 2">
    <name type="scientific">Mytilus coruscus</name>
    <name type="common">Sea mussel</name>
    <dbReference type="NCBI Taxonomy" id="42192"/>
    <lineage>
        <taxon>Eukaryota</taxon>
        <taxon>Metazoa</taxon>
        <taxon>Spiralia</taxon>
        <taxon>Lophotrochozoa</taxon>
        <taxon>Mollusca</taxon>
        <taxon>Bivalvia</taxon>
        <taxon>Autobranchia</taxon>
        <taxon>Pteriomorphia</taxon>
        <taxon>Mytilida</taxon>
        <taxon>Mytiloidea</taxon>
        <taxon>Mytilidae</taxon>
        <taxon>Mytilinae</taxon>
        <taxon>Mytilus</taxon>
    </lineage>
</organism>
<evidence type="ECO:0000313" key="2">
    <source>
        <dbReference type="Proteomes" id="UP000507470"/>
    </source>
</evidence>
<accession>A0A6J8EWR5</accession>
<evidence type="ECO:0008006" key="3">
    <source>
        <dbReference type="Google" id="ProtNLM"/>
    </source>
</evidence>
<reference evidence="1 2" key="1">
    <citation type="submission" date="2020-06" db="EMBL/GenBank/DDBJ databases">
        <authorList>
            <person name="Li R."/>
            <person name="Bekaert M."/>
        </authorList>
    </citation>
    <scope>NUCLEOTIDE SEQUENCE [LARGE SCALE GENOMIC DNA]</scope>
    <source>
        <strain evidence="2">wild</strain>
    </source>
</reference>
<dbReference type="AlphaFoldDB" id="A0A6J8EWR5"/>
<protein>
    <recommendedName>
        <fullName evidence="3">Reverse transcriptase domain-containing protein</fullName>
    </recommendedName>
</protein>
<gene>
    <name evidence="1" type="ORF">MCOR_56167</name>
</gene>